<proteinExistence type="predicted"/>
<comment type="caution">
    <text evidence="1">The sequence shown here is derived from an EMBL/GenBank/DDBJ whole genome shotgun (WGS) entry which is preliminary data.</text>
</comment>
<organism evidence="1 2">
    <name type="scientific">Pseudodesulfovibrio senegalensis</name>
    <dbReference type="NCBI Taxonomy" id="1721087"/>
    <lineage>
        <taxon>Bacteria</taxon>
        <taxon>Pseudomonadati</taxon>
        <taxon>Thermodesulfobacteriota</taxon>
        <taxon>Desulfovibrionia</taxon>
        <taxon>Desulfovibrionales</taxon>
        <taxon>Desulfovibrionaceae</taxon>
    </lineage>
</organism>
<dbReference type="RefSeq" id="WP_151151333.1">
    <property type="nucleotide sequence ID" value="NZ_WAIE01000005.1"/>
</dbReference>
<keyword evidence="2" id="KW-1185">Reference proteome</keyword>
<name>A0A6N6N327_9BACT</name>
<gene>
    <name evidence="1" type="ORF">F8A88_11620</name>
</gene>
<evidence type="ECO:0000313" key="1">
    <source>
        <dbReference type="EMBL" id="KAB1441078.1"/>
    </source>
</evidence>
<sequence>MNELNELLEGWTQDPNAVKPVFQQFRSALESCEGAELSFKSRPGVSYSLRGACPGHQRDLFVMVDIVDDDPADRWLSVCFYDDQVEDPDELGDWVPEGLAGEDARCFDVSTDEAGLVAYTKQRILEAWGKASNGKG</sequence>
<dbReference type="Proteomes" id="UP000438699">
    <property type="component" value="Unassembled WGS sequence"/>
</dbReference>
<reference evidence="1 2" key="1">
    <citation type="journal article" date="2017" name="Int. J. Syst. Evol. Microbiol.">
        <title>Desulfovibrio senegalensis sp. nov., a mesophilic sulfate reducer isolated from marine sediment.</title>
        <authorList>
            <person name="Thioye A."/>
            <person name="Gam Z.B.A."/>
            <person name="Mbengue M."/>
            <person name="Cayol J.L."/>
            <person name="Joseph-Bartoli M."/>
            <person name="Toure-Kane C."/>
            <person name="Labat M."/>
        </authorList>
    </citation>
    <scope>NUCLEOTIDE SEQUENCE [LARGE SCALE GENOMIC DNA]</scope>
    <source>
        <strain evidence="1 2">DSM 101509</strain>
    </source>
</reference>
<protein>
    <submittedName>
        <fullName evidence="1">Uncharacterized protein</fullName>
    </submittedName>
</protein>
<accession>A0A6N6N327</accession>
<dbReference type="AlphaFoldDB" id="A0A6N6N327"/>
<dbReference type="OrthoDB" id="5471290at2"/>
<dbReference type="EMBL" id="WAIE01000005">
    <property type="protein sequence ID" value="KAB1441078.1"/>
    <property type="molecule type" value="Genomic_DNA"/>
</dbReference>
<evidence type="ECO:0000313" key="2">
    <source>
        <dbReference type="Proteomes" id="UP000438699"/>
    </source>
</evidence>